<evidence type="ECO:0000313" key="4">
    <source>
        <dbReference type="Proteomes" id="UP000735302"/>
    </source>
</evidence>
<comment type="caution">
    <text evidence="3">The sequence shown here is derived from an EMBL/GenBank/DDBJ whole genome shotgun (WGS) entry which is preliminary data.</text>
</comment>
<dbReference type="Pfam" id="PF04199">
    <property type="entry name" value="Cyclase"/>
    <property type="match status" value="1"/>
</dbReference>
<gene>
    <name evidence="3" type="ORF">PoB_002844400</name>
</gene>
<dbReference type="SUPFAM" id="SSF102198">
    <property type="entry name" value="Putative cyclase"/>
    <property type="match status" value="1"/>
</dbReference>
<organism evidence="3 4">
    <name type="scientific">Plakobranchus ocellatus</name>
    <dbReference type="NCBI Taxonomy" id="259542"/>
    <lineage>
        <taxon>Eukaryota</taxon>
        <taxon>Metazoa</taxon>
        <taxon>Spiralia</taxon>
        <taxon>Lophotrochozoa</taxon>
        <taxon>Mollusca</taxon>
        <taxon>Gastropoda</taxon>
        <taxon>Heterobranchia</taxon>
        <taxon>Euthyneura</taxon>
        <taxon>Panpulmonata</taxon>
        <taxon>Sacoglossa</taxon>
        <taxon>Placobranchoidea</taxon>
        <taxon>Plakobranchidae</taxon>
        <taxon>Plakobranchus</taxon>
    </lineage>
</organism>
<evidence type="ECO:0000313" key="3">
    <source>
        <dbReference type="EMBL" id="GFO01939.1"/>
    </source>
</evidence>
<name>A0AAV4A2T8_9GAST</name>
<dbReference type="PANTHER" id="PTHR31118:SF12">
    <property type="entry name" value="CYCLASE-LIKE PROTEIN 2"/>
    <property type="match status" value="1"/>
</dbReference>
<proteinExistence type="inferred from homology"/>
<dbReference type="Proteomes" id="UP000735302">
    <property type="component" value="Unassembled WGS sequence"/>
</dbReference>
<comment type="similarity">
    <text evidence="1">Belongs to the Cyclase 1 superfamily.</text>
</comment>
<dbReference type="PANTHER" id="PTHR31118">
    <property type="entry name" value="CYCLASE-LIKE PROTEIN 2"/>
    <property type="match status" value="1"/>
</dbReference>
<reference evidence="3 4" key="1">
    <citation type="journal article" date="2021" name="Elife">
        <title>Chloroplast acquisition without the gene transfer in kleptoplastic sea slugs, Plakobranchus ocellatus.</title>
        <authorList>
            <person name="Maeda T."/>
            <person name="Takahashi S."/>
            <person name="Yoshida T."/>
            <person name="Shimamura S."/>
            <person name="Takaki Y."/>
            <person name="Nagai Y."/>
            <person name="Toyoda A."/>
            <person name="Suzuki Y."/>
            <person name="Arimoto A."/>
            <person name="Ishii H."/>
            <person name="Satoh N."/>
            <person name="Nishiyama T."/>
            <person name="Hasebe M."/>
            <person name="Maruyama T."/>
            <person name="Minagawa J."/>
            <person name="Obokata J."/>
            <person name="Shigenobu S."/>
        </authorList>
    </citation>
    <scope>NUCLEOTIDE SEQUENCE [LARGE SCALE GENOMIC DNA]</scope>
</reference>
<dbReference type="InterPro" id="IPR007325">
    <property type="entry name" value="KFase/CYL"/>
</dbReference>
<dbReference type="InterPro" id="IPR037175">
    <property type="entry name" value="KFase_sf"/>
</dbReference>
<feature type="signal peptide" evidence="2">
    <location>
        <begin position="1"/>
        <end position="22"/>
    </location>
</feature>
<dbReference type="AlphaFoldDB" id="A0AAV4A2T8"/>
<evidence type="ECO:0000256" key="1">
    <source>
        <dbReference type="ARBA" id="ARBA00007865"/>
    </source>
</evidence>
<evidence type="ECO:0000256" key="2">
    <source>
        <dbReference type="SAM" id="SignalP"/>
    </source>
</evidence>
<accession>A0AAV4A2T8</accession>
<keyword evidence="2" id="KW-0732">Signal</keyword>
<dbReference type="EMBL" id="BLXT01003551">
    <property type="protein sequence ID" value="GFO01939.1"/>
    <property type="molecule type" value="Genomic_DNA"/>
</dbReference>
<keyword evidence="4" id="KW-1185">Reference proteome</keyword>
<dbReference type="Gene3D" id="3.50.30.50">
    <property type="entry name" value="Putative cyclase"/>
    <property type="match status" value="1"/>
</dbReference>
<feature type="chain" id="PRO_5043875953" evidence="2">
    <location>
        <begin position="23"/>
        <end position="295"/>
    </location>
</feature>
<dbReference type="GO" id="GO:0019441">
    <property type="term" value="P:L-tryptophan catabolic process to kynurenine"/>
    <property type="evidence" value="ECO:0007669"/>
    <property type="project" value="InterPro"/>
</dbReference>
<sequence>MTWLMITILIRTIVCAFPAAQAYKLVELTHSLSPSTLFWPGVPSFNRSLVVASVNQHGVWFEIGKFSVGEHGGTHIDVPRHFKQGAADLNDFPLDRTIAEGVMIDCSAEAAKNYNYAVTTNKLKEWEKKNGRIPDGAAVLVNFGYTAKFSNHQAFLNTKNVRDDKTFRFPFVTAQAALWLLNERKMKIIGVDVPSPDSPQDKSYPVHVALLLKNVMIMEMMNIPKSLPARGFRVHCAPIRIVDGTGVQTRIYAMMGDNIDAGSARLCMQSPVFFVASLVVASAVVDILTGGRIRG</sequence>
<dbReference type="GO" id="GO:0004061">
    <property type="term" value="F:arylformamidase activity"/>
    <property type="evidence" value="ECO:0007669"/>
    <property type="project" value="InterPro"/>
</dbReference>
<protein>
    <submittedName>
        <fullName evidence="3">Kynurenine formamidase</fullName>
    </submittedName>
</protein>